<gene>
    <name evidence="3" type="ORF">FIBSPDRAFT_516582</name>
</gene>
<feature type="region of interest" description="Disordered" evidence="1">
    <location>
        <begin position="65"/>
        <end position="111"/>
    </location>
</feature>
<protein>
    <recommendedName>
        <fullName evidence="2">AB hydrolase-1 domain-containing protein</fullName>
    </recommendedName>
</protein>
<proteinExistence type="predicted"/>
<name>A0A166V5C2_9AGAM</name>
<dbReference type="InterPro" id="IPR000073">
    <property type="entry name" value="AB_hydrolase_1"/>
</dbReference>
<organism evidence="3 4">
    <name type="scientific">Athelia psychrophila</name>
    <dbReference type="NCBI Taxonomy" id="1759441"/>
    <lineage>
        <taxon>Eukaryota</taxon>
        <taxon>Fungi</taxon>
        <taxon>Dikarya</taxon>
        <taxon>Basidiomycota</taxon>
        <taxon>Agaricomycotina</taxon>
        <taxon>Agaricomycetes</taxon>
        <taxon>Agaricomycetidae</taxon>
        <taxon>Atheliales</taxon>
        <taxon>Atheliaceae</taxon>
        <taxon>Athelia</taxon>
    </lineage>
</organism>
<feature type="region of interest" description="Disordered" evidence="1">
    <location>
        <begin position="601"/>
        <end position="653"/>
    </location>
</feature>
<feature type="compositionally biased region" description="Low complexity" evidence="1">
    <location>
        <begin position="610"/>
        <end position="623"/>
    </location>
</feature>
<feature type="region of interest" description="Disordered" evidence="1">
    <location>
        <begin position="1"/>
        <end position="28"/>
    </location>
</feature>
<feature type="compositionally biased region" description="Polar residues" evidence="1">
    <location>
        <begin position="153"/>
        <end position="175"/>
    </location>
</feature>
<feature type="compositionally biased region" description="Polar residues" evidence="1">
    <location>
        <begin position="13"/>
        <end position="23"/>
    </location>
</feature>
<dbReference type="EMBL" id="KV417486">
    <property type="protein sequence ID" value="KZP32362.1"/>
    <property type="molecule type" value="Genomic_DNA"/>
</dbReference>
<accession>A0A166V5C2</accession>
<feature type="domain" description="AB hydrolase-1" evidence="2">
    <location>
        <begin position="276"/>
        <end position="380"/>
    </location>
</feature>
<dbReference type="PANTHER" id="PTHR43433:SF10">
    <property type="entry name" value="AB HYDROLASE-1 DOMAIN-CONTAINING PROTEIN"/>
    <property type="match status" value="1"/>
</dbReference>
<evidence type="ECO:0000256" key="1">
    <source>
        <dbReference type="SAM" id="MobiDB-lite"/>
    </source>
</evidence>
<evidence type="ECO:0000259" key="2">
    <source>
        <dbReference type="Pfam" id="PF00561"/>
    </source>
</evidence>
<dbReference type="SUPFAM" id="SSF53474">
    <property type="entry name" value="alpha/beta-Hydrolases"/>
    <property type="match status" value="1"/>
</dbReference>
<keyword evidence="4" id="KW-1185">Reference proteome</keyword>
<feature type="compositionally biased region" description="Basic and acidic residues" evidence="1">
    <location>
        <begin position="452"/>
        <end position="468"/>
    </location>
</feature>
<feature type="compositionally biased region" description="Low complexity" evidence="1">
    <location>
        <begin position="516"/>
        <end position="532"/>
    </location>
</feature>
<evidence type="ECO:0000313" key="3">
    <source>
        <dbReference type="EMBL" id="KZP32362.1"/>
    </source>
</evidence>
<dbReference type="Proteomes" id="UP000076532">
    <property type="component" value="Unassembled WGS sequence"/>
</dbReference>
<feature type="compositionally biased region" description="Pro residues" evidence="1">
    <location>
        <begin position="191"/>
        <end position="205"/>
    </location>
</feature>
<reference evidence="3 4" key="1">
    <citation type="journal article" date="2016" name="Mol. Biol. Evol.">
        <title>Comparative Genomics of Early-Diverging Mushroom-Forming Fungi Provides Insights into the Origins of Lignocellulose Decay Capabilities.</title>
        <authorList>
            <person name="Nagy L.G."/>
            <person name="Riley R."/>
            <person name="Tritt A."/>
            <person name="Adam C."/>
            <person name="Daum C."/>
            <person name="Floudas D."/>
            <person name="Sun H."/>
            <person name="Yadav J.S."/>
            <person name="Pangilinan J."/>
            <person name="Larsson K.H."/>
            <person name="Matsuura K."/>
            <person name="Barry K."/>
            <person name="Labutti K."/>
            <person name="Kuo R."/>
            <person name="Ohm R.A."/>
            <person name="Bhattacharya S.S."/>
            <person name="Shirouzu T."/>
            <person name="Yoshinaga Y."/>
            <person name="Martin F.M."/>
            <person name="Grigoriev I.V."/>
            <person name="Hibbett D.S."/>
        </authorList>
    </citation>
    <scope>NUCLEOTIDE SEQUENCE [LARGE SCALE GENOMIC DNA]</scope>
    <source>
        <strain evidence="3 4">CBS 109695</strain>
    </source>
</reference>
<dbReference type="Gene3D" id="3.40.50.1820">
    <property type="entry name" value="alpha/beta hydrolase"/>
    <property type="match status" value="2"/>
</dbReference>
<dbReference type="OrthoDB" id="435520at2759"/>
<feature type="compositionally biased region" description="Polar residues" evidence="1">
    <location>
        <begin position="639"/>
        <end position="653"/>
    </location>
</feature>
<dbReference type="AlphaFoldDB" id="A0A166V5C2"/>
<feature type="compositionally biased region" description="Polar residues" evidence="1">
    <location>
        <begin position="469"/>
        <end position="482"/>
    </location>
</feature>
<dbReference type="InterPro" id="IPR050471">
    <property type="entry name" value="AB_hydrolase"/>
</dbReference>
<dbReference type="STRING" id="436010.A0A166V5C2"/>
<sequence>MSTQFRTADDRSQPGSPSYSHFAQAQAEPRASFASRSSYASASSSLEIPRSLAPSISDIIRPYGPAAAQVRSRPVPGRARHALLSRHAEEREAESEPEPLTAEEESEMVGRSSIDSIAQEVRQTLRHQRTALALAADQEGRLPIQHHSPVPASPTTTLPAQRRASNVYSTYSTASFPPPTASRFESRYDPNPHPQPHPQPPPSPSATPSQAIAQYLRSSRLTTLLTLTRYPHATPQQPLTVSLSDLGARDGFPVVCFLGLGCVRHVMGLYDEMAEILGLRLITIDRWGLGRTDTPRPKSARGIMEWASVVEEVLDMLNVEHCAVMAHSAGAPYALSFANRAPDRIRGDICLLAPWVGGSESTGYKWLKYVPNGILRTAQAAEWKVQAWMIGKPPTLSYEGIGYDARSPSPASPQPRRGKSAAPQRRLSLKRARTNPAAEEEAPPRQSMESHFSSDFDDLRDFDGRFESRSTLGATAPSSTPASIHGRSSLGENVRAASEEKQRVPSKSFLRRLKRSPSQPSSPGSYSAPGSPVVHPKKLKGLRSMGSLKGRSASSGPITVVRRDVVSTPQLPRPPVPHVGLGLDTDVDWASSLHSTNDYLASPVRGRPISSDTTNSSSNTSDTLDWHHRDGATPPITPRHQSSEIASVSDRSSCAPTKRSLSFCLPQTSPSTVSTSPMTSVYGSPYAKSPTPPPPPPPGISYQATLGNALIAASHAESAKGTHSDFLQILNHDNRPWGFQYANYPHKVRVWYGDKDEKIAENAVRWMERNMGEDKCQVKVVKGADHALMYRSAVVIEVLERIREHARADACVSWIAPSML</sequence>
<evidence type="ECO:0000313" key="4">
    <source>
        <dbReference type="Proteomes" id="UP000076532"/>
    </source>
</evidence>
<dbReference type="InterPro" id="IPR029058">
    <property type="entry name" value="AB_hydrolase_fold"/>
</dbReference>
<dbReference type="PANTHER" id="PTHR43433">
    <property type="entry name" value="HYDROLASE, ALPHA/BETA FOLD FAMILY PROTEIN"/>
    <property type="match status" value="1"/>
</dbReference>
<dbReference type="Pfam" id="PF00561">
    <property type="entry name" value="Abhydrolase_1"/>
    <property type="match status" value="1"/>
</dbReference>
<feature type="compositionally biased region" description="Acidic residues" evidence="1">
    <location>
        <begin position="91"/>
        <end position="107"/>
    </location>
</feature>
<feature type="region of interest" description="Disordered" evidence="1">
    <location>
        <begin position="140"/>
        <end position="209"/>
    </location>
</feature>
<feature type="region of interest" description="Disordered" evidence="1">
    <location>
        <begin position="401"/>
        <end position="538"/>
    </location>
</feature>